<name>A0A1Q8Q5T4_9BACI</name>
<evidence type="ECO:0000313" key="2">
    <source>
        <dbReference type="Proteomes" id="UP000185568"/>
    </source>
</evidence>
<comment type="caution">
    <text evidence="1">The sequence shown here is derived from an EMBL/GenBank/DDBJ whole genome shotgun (WGS) entry which is preliminary data.</text>
</comment>
<evidence type="ECO:0000313" key="1">
    <source>
        <dbReference type="EMBL" id="OLN22710.1"/>
    </source>
</evidence>
<keyword evidence="2" id="KW-1185">Reference proteome</keyword>
<accession>A0A1Q8Q5T4</accession>
<gene>
    <name evidence="1" type="ORF">BTO30_08670</name>
</gene>
<organism evidence="1 2">
    <name type="scientific">Domibacillus antri</name>
    <dbReference type="NCBI Taxonomy" id="1714264"/>
    <lineage>
        <taxon>Bacteria</taxon>
        <taxon>Bacillati</taxon>
        <taxon>Bacillota</taxon>
        <taxon>Bacilli</taxon>
        <taxon>Bacillales</taxon>
        <taxon>Bacillaceae</taxon>
        <taxon>Domibacillus</taxon>
    </lineage>
</organism>
<evidence type="ECO:0008006" key="3">
    <source>
        <dbReference type="Google" id="ProtNLM"/>
    </source>
</evidence>
<dbReference type="STRING" id="1714264.BTO30_08670"/>
<dbReference type="RefSeq" id="WP_075398331.1">
    <property type="nucleotide sequence ID" value="NZ_MSDU01000015.1"/>
</dbReference>
<protein>
    <recommendedName>
        <fullName evidence="3">NERD domain-containing protein</fullName>
    </recommendedName>
</protein>
<dbReference type="OrthoDB" id="2433183at2"/>
<dbReference type="EMBL" id="MSDU01000015">
    <property type="protein sequence ID" value="OLN22710.1"/>
    <property type="molecule type" value="Genomic_DNA"/>
</dbReference>
<sequence>MAQLIKLQNYISRYEHDLFHYPARYVRLKKQEWEKFHANWAHQKMNASTAPANPEDDWMVEPEKERNGLFRSLFSKKERPEPEMEEEVQDPGVEAMLSIKETESPFLYTEEDAKKLFVEKMYHFQVKWASSTLLHQSPLDHKYFVDERLKFLLKRLPDTFLVLYEPVFRFQKAVVELDVVMITPVEVWCLTFLEEQDNAVFAGAPERFWTKRYGDQKIRLLSPIVPLSRTETLVKKLLRHEQIDIPVRKAILSRNGYIDYPGAPADIEYIDKRAFDTWLQYMRNMSSPLKTIQLKAAKALLDHADTISIRRPEWEEEESE</sequence>
<dbReference type="AlphaFoldDB" id="A0A1Q8Q5T4"/>
<reference evidence="1 2" key="1">
    <citation type="submission" date="2016-12" db="EMBL/GenBank/DDBJ databases">
        <title>Domibacillus antri genome sequencing.</title>
        <authorList>
            <person name="Verma A."/>
            <person name="Krishnamurthi S."/>
        </authorList>
    </citation>
    <scope>NUCLEOTIDE SEQUENCE [LARGE SCALE GENOMIC DNA]</scope>
    <source>
        <strain evidence="1 2">XD80</strain>
    </source>
</reference>
<proteinExistence type="predicted"/>
<dbReference type="Proteomes" id="UP000185568">
    <property type="component" value="Unassembled WGS sequence"/>
</dbReference>